<accession>A0A7V2B238</accession>
<dbReference type="Pfam" id="PF04187">
    <property type="entry name" value="Cofac_haem_bdg"/>
    <property type="match status" value="1"/>
</dbReference>
<organism evidence="2">
    <name type="scientific">Rhodothermus marinus</name>
    <name type="common">Rhodothermus obamensis</name>
    <dbReference type="NCBI Taxonomy" id="29549"/>
    <lineage>
        <taxon>Bacteria</taxon>
        <taxon>Pseudomonadati</taxon>
        <taxon>Rhodothermota</taxon>
        <taxon>Rhodothermia</taxon>
        <taxon>Rhodothermales</taxon>
        <taxon>Rhodothermaceae</taxon>
        <taxon>Rhodothermus</taxon>
    </lineage>
</organism>
<reference evidence="2" key="1">
    <citation type="journal article" date="2020" name="mSystems">
        <title>Genome- and Community-Level Interaction Insights into Carbon Utilization and Element Cycling Functions of Hydrothermarchaeota in Hydrothermal Sediment.</title>
        <authorList>
            <person name="Zhou Z."/>
            <person name="Liu Y."/>
            <person name="Xu W."/>
            <person name="Pan J."/>
            <person name="Luo Z.H."/>
            <person name="Li M."/>
        </authorList>
    </citation>
    <scope>NUCLEOTIDE SEQUENCE [LARGE SCALE GENOMIC DNA]</scope>
    <source>
        <strain evidence="2">SpSt-143</strain>
    </source>
</reference>
<dbReference type="EMBL" id="DSGB01000006">
    <property type="protein sequence ID" value="HER96873.1"/>
    <property type="molecule type" value="Genomic_DNA"/>
</dbReference>
<evidence type="ECO:0000313" key="2">
    <source>
        <dbReference type="EMBL" id="HER96873.1"/>
    </source>
</evidence>
<comment type="caution">
    <text evidence="2">The sequence shown here is derived from an EMBL/GenBank/DDBJ whole genome shotgun (WGS) entry which is preliminary data.</text>
</comment>
<sequence>MASVEVVFLGEQHDDTVAHRLQLQVLQELQARLGEERPLVLSLEMFECDVQLVLDEYLQGLITEAQFLEAARPWSNYERDYRPLVEFARLHGWPVLAANAPQRYVNRVSRLGRQALNDLPPRAYAYLPPLPYPNPSPLYRKQFLDFMQRTGHSGPHGGDPERLLDAQALRDAMMAYTLAKHLMRQPEALIVHLTGAFHVAGGLGTPEMLARYRPGTRGLVLIWRPAADPSRFDPQVHGGLGDFVWLTPLGH</sequence>
<proteinExistence type="predicted"/>
<dbReference type="InterPro" id="IPR007314">
    <property type="entry name" value="Cofac_haem-bd_dom"/>
</dbReference>
<name>A0A7V2B238_RHOMR</name>
<dbReference type="SUPFAM" id="SSF159501">
    <property type="entry name" value="EreA/ChaN-like"/>
    <property type="match status" value="1"/>
</dbReference>
<evidence type="ECO:0000259" key="1">
    <source>
        <dbReference type="Pfam" id="PF04187"/>
    </source>
</evidence>
<dbReference type="AlphaFoldDB" id="A0A7V2B238"/>
<dbReference type="CDD" id="cd14727">
    <property type="entry name" value="ChanN-like"/>
    <property type="match status" value="1"/>
</dbReference>
<protein>
    <recommendedName>
        <fullName evidence="1">Haem-binding uptake Tiki superfamily ChaN domain-containing protein</fullName>
    </recommendedName>
</protein>
<feature type="domain" description="Haem-binding uptake Tiki superfamily ChaN" evidence="1">
    <location>
        <begin position="2"/>
        <end position="209"/>
    </location>
</feature>
<gene>
    <name evidence="2" type="ORF">ENO59_10245</name>
</gene>
<dbReference type="Gene3D" id="3.40.50.11550">
    <property type="match status" value="1"/>
</dbReference>